<dbReference type="Gene3D" id="3.90.220.20">
    <property type="entry name" value="DNA methylase specificity domains"/>
    <property type="match status" value="2"/>
</dbReference>
<keyword evidence="6" id="KW-1185">Reference proteome</keyword>
<dbReference type="AlphaFoldDB" id="A0A430FDA9"/>
<dbReference type="PANTHER" id="PTHR30408">
    <property type="entry name" value="TYPE-1 RESTRICTION ENZYME ECOKI SPECIFICITY PROTEIN"/>
    <property type="match status" value="1"/>
</dbReference>
<evidence type="ECO:0000259" key="4">
    <source>
        <dbReference type="Pfam" id="PF01420"/>
    </source>
</evidence>
<dbReference type="RefSeq" id="WP_241222969.1">
    <property type="nucleotide sequence ID" value="NZ_QXGK01000032.1"/>
</dbReference>
<dbReference type="PANTHER" id="PTHR30408:SF12">
    <property type="entry name" value="TYPE I RESTRICTION ENZYME MJAVIII SPECIFICITY SUBUNIT"/>
    <property type="match status" value="1"/>
</dbReference>
<dbReference type="EMBL" id="QXGK01000032">
    <property type="protein sequence ID" value="RSX50807.1"/>
    <property type="molecule type" value="Genomic_DNA"/>
</dbReference>
<dbReference type="InterPro" id="IPR044946">
    <property type="entry name" value="Restrct_endonuc_typeI_TRD_sf"/>
</dbReference>
<dbReference type="GO" id="GO:0003677">
    <property type="term" value="F:DNA binding"/>
    <property type="evidence" value="ECO:0007669"/>
    <property type="project" value="UniProtKB-KW"/>
</dbReference>
<accession>A0A430FDA9</accession>
<keyword evidence="3" id="KW-0238">DNA-binding</keyword>
<dbReference type="Pfam" id="PF01420">
    <property type="entry name" value="Methylase_S"/>
    <property type="match status" value="1"/>
</dbReference>
<comment type="similarity">
    <text evidence="1">Belongs to the type-I restriction system S methylase family.</text>
</comment>
<evidence type="ECO:0000313" key="6">
    <source>
        <dbReference type="Proteomes" id="UP000287470"/>
    </source>
</evidence>
<dbReference type="CDD" id="cd17245">
    <property type="entry name" value="RMtype1_S_TteMORF1547P-TRD2-CR2_Aco12261I-TRD1-CR1_like"/>
    <property type="match status" value="1"/>
</dbReference>
<dbReference type="InterPro" id="IPR052021">
    <property type="entry name" value="Type-I_RS_S_subunit"/>
</dbReference>
<dbReference type="REBASE" id="384567">
    <property type="entry name" value="S.Bsa2033BORF1953P"/>
</dbReference>
<name>A0A430FDA9_9BIFI</name>
<feature type="domain" description="Type I restriction modification DNA specificity" evidence="4">
    <location>
        <begin position="4"/>
        <end position="155"/>
    </location>
</feature>
<keyword evidence="2" id="KW-0680">Restriction system</keyword>
<evidence type="ECO:0000256" key="3">
    <source>
        <dbReference type="ARBA" id="ARBA00023125"/>
    </source>
</evidence>
<dbReference type="GO" id="GO:0009307">
    <property type="term" value="P:DNA restriction-modification system"/>
    <property type="evidence" value="ECO:0007669"/>
    <property type="project" value="UniProtKB-KW"/>
</dbReference>
<protein>
    <submittedName>
        <fullName evidence="5">Restriction-modification system specificity determinant</fullName>
    </submittedName>
</protein>
<proteinExistence type="inferred from homology"/>
<comment type="caution">
    <text evidence="5">The sequence shown here is derived from an EMBL/GenBank/DDBJ whole genome shotgun (WGS) entry which is preliminary data.</text>
</comment>
<dbReference type="InterPro" id="IPR000055">
    <property type="entry name" value="Restrct_endonuc_typeI_TRD"/>
</dbReference>
<sequence length="376" mass="41596">MVAVKPLGDLCRIILGQSPASSSYNQSGEGLPFFQGNADFGVDHPIARTWCTEPKKTAQSGDLLISVRAPIGSINIADCECCIGRGIASLRVNDNVLDMDYLRQCLIAKSADLAALGTGSTFTAVGKAVLNSFEIPIYEIEEQRRIAQHLVEIIRLRRRAEQMLAKADELIQSRFVEMFASDKCKEVLSSELMPNMRNGVSPSKRGTFSAKVLILSAITQGDFDDSAWKEGVFNELPSPDKRVSSSDFYMCRGNGNKGLVGAGAYADRDYPDLVFPDTVIAGRVDTSKVCMPYLFHVWRHPAVRKQIESMARTTNGTFKVNQDILSSIKIPLPSLDLQNEFAEFVTAVESLKSTTWQRLDRLNTLYDSLAQQYFAQ</sequence>
<evidence type="ECO:0000256" key="2">
    <source>
        <dbReference type="ARBA" id="ARBA00022747"/>
    </source>
</evidence>
<evidence type="ECO:0000313" key="5">
    <source>
        <dbReference type="EMBL" id="RSX50807.1"/>
    </source>
</evidence>
<gene>
    <name evidence="5" type="ORF">D2E24_1952</name>
</gene>
<evidence type="ECO:0000256" key="1">
    <source>
        <dbReference type="ARBA" id="ARBA00010923"/>
    </source>
</evidence>
<dbReference type="SUPFAM" id="SSF116734">
    <property type="entry name" value="DNA methylase specificity domain"/>
    <property type="match status" value="2"/>
</dbReference>
<reference evidence="5 6" key="1">
    <citation type="submission" date="2018-09" db="EMBL/GenBank/DDBJ databases">
        <title>Characterization of the phylogenetic diversity of five novel species belonging to the genus Bifidobacterium.</title>
        <authorList>
            <person name="Lugli G.A."/>
            <person name="Duranti S."/>
            <person name="Milani C."/>
        </authorList>
    </citation>
    <scope>NUCLEOTIDE SEQUENCE [LARGE SCALE GENOMIC DNA]</scope>
    <source>
        <strain evidence="5 6">2033B</strain>
    </source>
</reference>
<organism evidence="5 6">
    <name type="scientific">Bifidobacterium samirii</name>
    <dbReference type="NCBI Taxonomy" id="2306974"/>
    <lineage>
        <taxon>Bacteria</taxon>
        <taxon>Bacillati</taxon>
        <taxon>Actinomycetota</taxon>
        <taxon>Actinomycetes</taxon>
        <taxon>Bifidobacteriales</taxon>
        <taxon>Bifidobacteriaceae</taxon>
        <taxon>Bifidobacterium</taxon>
    </lineage>
</organism>
<dbReference type="Proteomes" id="UP000287470">
    <property type="component" value="Unassembled WGS sequence"/>
</dbReference>